<gene>
    <name evidence="7" type="ORF">BJY01DRAFT_252972</name>
</gene>
<dbReference type="EMBL" id="JBFXLU010000218">
    <property type="protein sequence ID" value="KAL2834649.1"/>
    <property type="molecule type" value="Genomic_DNA"/>
</dbReference>
<dbReference type="Pfam" id="PF07745">
    <property type="entry name" value="Glyco_hydro_53"/>
    <property type="match status" value="1"/>
</dbReference>
<dbReference type="SUPFAM" id="SSF51445">
    <property type="entry name" value="(Trans)glycosidases"/>
    <property type="match status" value="1"/>
</dbReference>
<protein>
    <recommendedName>
        <fullName evidence="3 6">Arabinogalactan endo-beta-1,4-galactanase</fullName>
        <ecNumber evidence="3 6">3.2.1.89</ecNumber>
    </recommendedName>
</protein>
<comment type="caution">
    <text evidence="7">The sequence shown here is derived from an EMBL/GenBank/DDBJ whole genome shotgun (WGS) entry which is preliminary data.</text>
</comment>
<dbReference type="Gene3D" id="3.20.20.80">
    <property type="entry name" value="Glycosidases"/>
    <property type="match status" value="1"/>
</dbReference>
<name>A0ABR4J3U0_9EURO</name>
<evidence type="ECO:0000313" key="7">
    <source>
        <dbReference type="EMBL" id="KAL2834649.1"/>
    </source>
</evidence>
<evidence type="ECO:0000256" key="6">
    <source>
        <dbReference type="RuleBase" id="RU361192"/>
    </source>
</evidence>
<dbReference type="PANTHER" id="PTHR34983:SF1">
    <property type="entry name" value="ARABINOGALACTAN ENDO-BETA-1,4-GALACTANASE A"/>
    <property type="match status" value="1"/>
</dbReference>
<evidence type="ECO:0000256" key="2">
    <source>
        <dbReference type="ARBA" id="ARBA00010687"/>
    </source>
</evidence>
<comment type="similarity">
    <text evidence="2 6">Belongs to the glycosyl hydrolase 53 family.</text>
</comment>
<evidence type="ECO:0000256" key="4">
    <source>
        <dbReference type="ARBA" id="ARBA00022801"/>
    </source>
</evidence>
<keyword evidence="8" id="KW-1185">Reference proteome</keyword>
<organism evidence="7 8">
    <name type="scientific">Aspergillus pseudoustus</name>
    <dbReference type="NCBI Taxonomy" id="1810923"/>
    <lineage>
        <taxon>Eukaryota</taxon>
        <taxon>Fungi</taxon>
        <taxon>Dikarya</taxon>
        <taxon>Ascomycota</taxon>
        <taxon>Pezizomycotina</taxon>
        <taxon>Eurotiomycetes</taxon>
        <taxon>Eurotiomycetidae</taxon>
        <taxon>Eurotiales</taxon>
        <taxon>Aspergillaceae</taxon>
        <taxon>Aspergillus</taxon>
        <taxon>Aspergillus subgen. Nidulantes</taxon>
    </lineage>
</organism>
<reference evidence="7 8" key="1">
    <citation type="submission" date="2024-07" db="EMBL/GenBank/DDBJ databases">
        <title>Section-level genome sequencing and comparative genomics of Aspergillus sections Usti and Cavernicolus.</title>
        <authorList>
            <consortium name="Lawrence Berkeley National Laboratory"/>
            <person name="Nybo J.L."/>
            <person name="Vesth T.C."/>
            <person name="Theobald S."/>
            <person name="Frisvad J.C."/>
            <person name="Larsen T.O."/>
            <person name="Kjaerboelling I."/>
            <person name="Rothschild-Mancinelli K."/>
            <person name="Lyhne E.K."/>
            <person name="Kogle M.E."/>
            <person name="Barry K."/>
            <person name="Clum A."/>
            <person name="Na H."/>
            <person name="Ledsgaard L."/>
            <person name="Lin J."/>
            <person name="Lipzen A."/>
            <person name="Kuo A."/>
            <person name="Riley R."/>
            <person name="Mondo S."/>
            <person name="Labutti K."/>
            <person name="Haridas S."/>
            <person name="Pangalinan J."/>
            <person name="Salamov A.A."/>
            <person name="Simmons B.A."/>
            <person name="Magnuson J.K."/>
            <person name="Chen J."/>
            <person name="Drula E."/>
            <person name="Henrissat B."/>
            <person name="Wiebenga A."/>
            <person name="Lubbers R.J."/>
            <person name="Gomes A.C."/>
            <person name="Makela M.R."/>
            <person name="Stajich J."/>
            <person name="Grigoriev I.V."/>
            <person name="Mortensen U.H."/>
            <person name="De Vries R.P."/>
            <person name="Baker S.E."/>
            <person name="Andersen M.R."/>
        </authorList>
    </citation>
    <scope>NUCLEOTIDE SEQUENCE [LARGE SCALE GENOMIC DNA]</scope>
    <source>
        <strain evidence="7 8">CBS 123904</strain>
    </source>
</reference>
<keyword evidence="4 6" id="KW-0378">Hydrolase</keyword>
<accession>A0ABR4J3U0</accession>
<evidence type="ECO:0000256" key="1">
    <source>
        <dbReference type="ARBA" id="ARBA00001695"/>
    </source>
</evidence>
<keyword evidence="5 6" id="KW-0326">Glycosidase</keyword>
<dbReference type="Proteomes" id="UP001610446">
    <property type="component" value="Unassembled WGS sequence"/>
</dbReference>
<dbReference type="InterPro" id="IPR011683">
    <property type="entry name" value="Glyco_hydro_53"/>
</dbReference>
<evidence type="ECO:0000256" key="3">
    <source>
        <dbReference type="ARBA" id="ARBA00012556"/>
    </source>
</evidence>
<sequence>MFGLNLHHSDLRTNPEQQAIPTGWIAEIGPLENQLYAHTLEVCETFAVENLYSELITIGNEIPAGMLWSTGSYENPENLAHLLHAAARAVRRPSLGGHTKVVIHLAHGYDDELQYWFYDLVFNIGYISLDDWDVIAVSFYLSWGEDATMDALTASLTSLATQYR</sequence>
<comment type="catalytic activity">
    <reaction evidence="1 6">
        <text>The enzyme specifically hydrolyzes (1-&gt;4)-beta-D-galactosidic linkages in type I arabinogalactans.</text>
        <dbReference type="EC" id="3.2.1.89"/>
    </reaction>
</comment>
<dbReference type="EC" id="3.2.1.89" evidence="3 6"/>
<dbReference type="InterPro" id="IPR017853">
    <property type="entry name" value="GH"/>
</dbReference>
<proteinExistence type="inferred from homology"/>
<evidence type="ECO:0000313" key="8">
    <source>
        <dbReference type="Proteomes" id="UP001610446"/>
    </source>
</evidence>
<evidence type="ECO:0000256" key="5">
    <source>
        <dbReference type="ARBA" id="ARBA00023295"/>
    </source>
</evidence>
<dbReference type="PANTHER" id="PTHR34983">
    <property type="entry name" value="ARABINOGALACTAN ENDO-BETA-1,4-GALACTANASE A"/>
    <property type="match status" value="1"/>
</dbReference>
<dbReference type="GO" id="GO:0016787">
    <property type="term" value="F:hydrolase activity"/>
    <property type="evidence" value="ECO:0007669"/>
    <property type="project" value="UniProtKB-KW"/>
</dbReference>